<organism evidence="1">
    <name type="scientific">Panicum hallii</name>
    <dbReference type="NCBI Taxonomy" id="206008"/>
    <lineage>
        <taxon>Eukaryota</taxon>
        <taxon>Viridiplantae</taxon>
        <taxon>Streptophyta</taxon>
        <taxon>Embryophyta</taxon>
        <taxon>Tracheophyta</taxon>
        <taxon>Spermatophyta</taxon>
        <taxon>Magnoliopsida</taxon>
        <taxon>Liliopsida</taxon>
        <taxon>Poales</taxon>
        <taxon>Poaceae</taxon>
        <taxon>PACMAD clade</taxon>
        <taxon>Panicoideae</taxon>
        <taxon>Panicodae</taxon>
        <taxon>Paniceae</taxon>
        <taxon>Panicinae</taxon>
        <taxon>Panicum</taxon>
        <taxon>Panicum sect. Panicum</taxon>
    </lineage>
</organism>
<sequence>MTVCGQHNLDDYHLPSDAIIAAQGGNTPRPLGPRPQAWAKILLIALWFSTR</sequence>
<reference evidence="1" key="1">
    <citation type="submission" date="2018-04" db="EMBL/GenBank/DDBJ databases">
        <title>WGS assembly of Panicum hallii.</title>
        <authorList>
            <person name="Lovell J."/>
            <person name="Jenkins J."/>
            <person name="Lowry D."/>
            <person name="Mamidi S."/>
            <person name="Sreedasyam A."/>
            <person name="Weng X."/>
            <person name="Barry K."/>
            <person name="Bonette J."/>
            <person name="Campitelli B."/>
            <person name="Daum C."/>
            <person name="Gordon S."/>
            <person name="Gould B."/>
            <person name="Lipzen A."/>
            <person name="Macqueen A."/>
            <person name="Palacio-Mejia J."/>
            <person name="Plott C."/>
            <person name="Shakirov E."/>
            <person name="Shu S."/>
            <person name="Yoshinaga Y."/>
            <person name="Zane M."/>
            <person name="Rokhsar D."/>
            <person name="Grimwood J."/>
            <person name="Schmutz J."/>
            <person name="Juenger T."/>
        </authorList>
    </citation>
    <scope>NUCLEOTIDE SEQUENCE [LARGE SCALE GENOMIC DNA]</scope>
    <source>
        <strain evidence="1">FIL2</strain>
    </source>
</reference>
<dbReference type="Proteomes" id="UP000243499">
    <property type="component" value="Chromosome 8"/>
</dbReference>
<dbReference type="EMBL" id="CM008053">
    <property type="protein sequence ID" value="PVH34104.1"/>
    <property type="molecule type" value="Genomic_DNA"/>
</dbReference>
<name>A0A2T8I8X0_9POAL</name>
<dbReference type="Gramene" id="PVH34104">
    <property type="protein sequence ID" value="PVH34104"/>
    <property type="gene ID" value="PAHAL_8G144000"/>
</dbReference>
<proteinExistence type="predicted"/>
<accession>A0A2T8I8X0</accession>
<dbReference type="AlphaFoldDB" id="A0A2T8I8X0"/>
<protein>
    <submittedName>
        <fullName evidence="1">Uncharacterized protein</fullName>
    </submittedName>
</protein>
<evidence type="ECO:0000313" key="1">
    <source>
        <dbReference type="EMBL" id="PVH34104.1"/>
    </source>
</evidence>
<gene>
    <name evidence="1" type="ORF">PAHAL_8G144000</name>
</gene>